<dbReference type="Proteomes" id="UP000507222">
    <property type="component" value="Unassembled WGS sequence"/>
</dbReference>
<accession>A0A6J5WSR7</accession>
<evidence type="ECO:0000313" key="3">
    <source>
        <dbReference type="EMBL" id="CAB4303127.1"/>
    </source>
</evidence>
<dbReference type="Proteomes" id="UP000507245">
    <property type="component" value="Unassembled WGS sequence"/>
</dbReference>
<reference evidence="5" key="1">
    <citation type="journal article" date="2020" name="Genome Biol.">
        <title>Gamete binning: chromosome-level and haplotype-resolved genome assembly enabled by high-throughput single-cell sequencing of gamete genomes.</title>
        <authorList>
            <person name="Campoy J.A."/>
            <person name="Sun H."/>
            <person name="Goel M."/>
            <person name="Jiao W.-B."/>
            <person name="Folz-Donahue K."/>
            <person name="Wang N."/>
            <person name="Rubio M."/>
            <person name="Liu C."/>
            <person name="Kukat C."/>
            <person name="Ruiz D."/>
            <person name="Huettel B."/>
            <person name="Schneeberger K."/>
        </authorList>
    </citation>
    <scope>NUCLEOTIDE SEQUENCE [LARGE SCALE GENOMIC DNA]</scope>
    <source>
        <strain evidence="5">cv. Rojo Pasion</strain>
    </source>
</reference>
<dbReference type="EMBL" id="CAEKDK010000003">
    <property type="protein sequence ID" value="CAB4272604.1"/>
    <property type="molecule type" value="Genomic_DNA"/>
</dbReference>
<sequence length="64" mass="7371">MMLRNCKILKKYMDECVGNAEKNENDDNENVDIDNHNEAVEQGPQNLKDGPVKWVSFGNWICDT</sequence>
<gene>
    <name evidence="2" type="ORF">CURHAP_LOCUS19326</name>
    <name evidence="3" type="ORF">ORAREDHAP_LOCUS19134</name>
</gene>
<organism evidence="3 5">
    <name type="scientific">Prunus armeniaca</name>
    <name type="common">Apricot</name>
    <name type="synonym">Armeniaca vulgaris</name>
    <dbReference type="NCBI Taxonomy" id="36596"/>
    <lineage>
        <taxon>Eukaryota</taxon>
        <taxon>Viridiplantae</taxon>
        <taxon>Streptophyta</taxon>
        <taxon>Embryophyta</taxon>
        <taxon>Tracheophyta</taxon>
        <taxon>Spermatophyta</taxon>
        <taxon>Magnoliopsida</taxon>
        <taxon>eudicotyledons</taxon>
        <taxon>Gunneridae</taxon>
        <taxon>Pentapetalae</taxon>
        <taxon>rosids</taxon>
        <taxon>fabids</taxon>
        <taxon>Rosales</taxon>
        <taxon>Rosaceae</taxon>
        <taxon>Amygdaloideae</taxon>
        <taxon>Amygdaleae</taxon>
        <taxon>Prunus</taxon>
    </lineage>
</organism>
<evidence type="ECO:0000313" key="5">
    <source>
        <dbReference type="Proteomes" id="UP000507245"/>
    </source>
</evidence>
<evidence type="ECO:0000313" key="2">
    <source>
        <dbReference type="EMBL" id="CAB4272604.1"/>
    </source>
</evidence>
<dbReference type="AlphaFoldDB" id="A0A6J5WSR7"/>
<feature type="region of interest" description="Disordered" evidence="1">
    <location>
        <begin position="20"/>
        <end position="47"/>
    </location>
</feature>
<dbReference type="EMBL" id="CAEKKB010000003">
    <property type="protein sequence ID" value="CAB4303127.1"/>
    <property type="molecule type" value="Genomic_DNA"/>
</dbReference>
<reference evidence="3 4" key="2">
    <citation type="submission" date="2020-05" db="EMBL/GenBank/DDBJ databases">
        <authorList>
            <person name="Campoy J."/>
            <person name="Schneeberger K."/>
            <person name="Spophaly S."/>
        </authorList>
    </citation>
    <scope>NUCLEOTIDE SEQUENCE [LARGE SCALE GENOMIC DNA]</scope>
    <source>
        <strain evidence="3">PruArmRojPasFocal</strain>
    </source>
</reference>
<evidence type="ECO:0000256" key="1">
    <source>
        <dbReference type="SAM" id="MobiDB-lite"/>
    </source>
</evidence>
<keyword evidence="5" id="KW-1185">Reference proteome</keyword>
<evidence type="ECO:0000313" key="4">
    <source>
        <dbReference type="Proteomes" id="UP000507222"/>
    </source>
</evidence>
<name>A0A6J5WSR7_PRUAR</name>
<protein>
    <submittedName>
        <fullName evidence="3">Uncharacterized protein</fullName>
    </submittedName>
</protein>
<proteinExistence type="predicted"/>